<dbReference type="KEGG" id="hoh:Hoch_0547"/>
<dbReference type="PROSITE" id="PS00107">
    <property type="entry name" value="PROTEIN_KINASE_ATP"/>
    <property type="match status" value="1"/>
</dbReference>
<keyword evidence="3 9" id="KW-0418">Kinase</keyword>
<keyword evidence="1" id="KW-0808">Transferase</keyword>
<dbReference type="GO" id="GO:0004674">
    <property type="term" value="F:protein serine/threonine kinase activity"/>
    <property type="evidence" value="ECO:0007669"/>
    <property type="project" value="UniProtKB-KW"/>
</dbReference>
<reference evidence="9 10" key="1">
    <citation type="journal article" date="2010" name="Stand. Genomic Sci.">
        <title>Complete genome sequence of Haliangium ochraceum type strain (SMP-2).</title>
        <authorList>
            <consortium name="US DOE Joint Genome Institute (JGI-PGF)"/>
            <person name="Ivanova N."/>
            <person name="Daum C."/>
            <person name="Lang E."/>
            <person name="Abt B."/>
            <person name="Kopitz M."/>
            <person name="Saunders E."/>
            <person name="Lapidus A."/>
            <person name="Lucas S."/>
            <person name="Glavina Del Rio T."/>
            <person name="Nolan M."/>
            <person name="Tice H."/>
            <person name="Copeland A."/>
            <person name="Cheng J.F."/>
            <person name="Chen F."/>
            <person name="Bruce D."/>
            <person name="Goodwin L."/>
            <person name="Pitluck S."/>
            <person name="Mavromatis K."/>
            <person name="Pati A."/>
            <person name="Mikhailova N."/>
            <person name="Chen A."/>
            <person name="Palaniappan K."/>
            <person name="Land M."/>
            <person name="Hauser L."/>
            <person name="Chang Y.J."/>
            <person name="Jeffries C.D."/>
            <person name="Detter J.C."/>
            <person name="Brettin T."/>
            <person name="Rohde M."/>
            <person name="Goker M."/>
            <person name="Bristow J."/>
            <person name="Markowitz V."/>
            <person name="Eisen J.A."/>
            <person name="Hugenholtz P."/>
            <person name="Kyrpides N.C."/>
            <person name="Klenk H.P."/>
        </authorList>
    </citation>
    <scope>NUCLEOTIDE SEQUENCE [LARGE SCALE GENOMIC DNA]</scope>
    <source>
        <strain evidence="10">DSM 14365 / CIP 107738 / JCM 11303 / AJ 13395 / SMP-2</strain>
    </source>
</reference>
<dbReference type="GO" id="GO:0005524">
    <property type="term" value="F:ATP binding"/>
    <property type="evidence" value="ECO:0007669"/>
    <property type="project" value="UniProtKB-UniRule"/>
</dbReference>
<evidence type="ECO:0000256" key="1">
    <source>
        <dbReference type="ARBA" id="ARBA00022679"/>
    </source>
</evidence>
<evidence type="ECO:0000313" key="9">
    <source>
        <dbReference type="EMBL" id="ACY13185.1"/>
    </source>
</evidence>
<accession>D0LLG8</accession>
<evidence type="ECO:0000256" key="5">
    <source>
        <dbReference type="PROSITE-ProRule" id="PRU10141"/>
    </source>
</evidence>
<evidence type="ECO:0000256" key="3">
    <source>
        <dbReference type="ARBA" id="ARBA00022777"/>
    </source>
</evidence>
<dbReference type="PROSITE" id="PS00108">
    <property type="entry name" value="PROTEIN_KINASE_ST"/>
    <property type="match status" value="1"/>
</dbReference>
<dbReference type="Gene3D" id="3.30.200.20">
    <property type="entry name" value="Phosphorylase Kinase, domain 1"/>
    <property type="match status" value="1"/>
</dbReference>
<dbReference type="InterPro" id="IPR041916">
    <property type="entry name" value="Anti_sigma_zinc_sf"/>
</dbReference>
<keyword evidence="2 5" id="KW-0547">Nucleotide-binding</keyword>
<dbReference type="SUPFAM" id="SSF56112">
    <property type="entry name" value="Protein kinase-like (PK-like)"/>
    <property type="match status" value="1"/>
</dbReference>
<evidence type="ECO:0000256" key="2">
    <source>
        <dbReference type="ARBA" id="ARBA00022741"/>
    </source>
</evidence>
<dbReference type="eggNOG" id="COG0515">
    <property type="taxonomic scope" value="Bacteria"/>
</dbReference>
<gene>
    <name evidence="9" type="ordered locus">Hoch_0547</name>
</gene>
<feature type="coiled-coil region" evidence="6">
    <location>
        <begin position="455"/>
        <end position="503"/>
    </location>
</feature>
<dbReference type="Gene3D" id="1.10.510.10">
    <property type="entry name" value="Transferase(Phosphotransferase) domain 1"/>
    <property type="match status" value="1"/>
</dbReference>
<dbReference type="InterPro" id="IPR008271">
    <property type="entry name" value="Ser/Thr_kinase_AS"/>
</dbReference>
<evidence type="ECO:0000313" key="10">
    <source>
        <dbReference type="Proteomes" id="UP000001880"/>
    </source>
</evidence>
<evidence type="ECO:0000256" key="4">
    <source>
        <dbReference type="ARBA" id="ARBA00022840"/>
    </source>
</evidence>
<dbReference type="AlphaFoldDB" id="D0LLG8"/>
<keyword evidence="9" id="KW-0723">Serine/threonine-protein kinase</keyword>
<dbReference type="InterPro" id="IPR027383">
    <property type="entry name" value="Znf_put"/>
</dbReference>
<feature type="compositionally biased region" description="Acidic residues" evidence="7">
    <location>
        <begin position="650"/>
        <end position="659"/>
    </location>
</feature>
<dbReference type="PANTHER" id="PTHR43289">
    <property type="entry name" value="MITOGEN-ACTIVATED PROTEIN KINASE KINASE KINASE 20-RELATED"/>
    <property type="match status" value="1"/>
</dbReference>
<feature type="domain" description="Protein kinase" evidence="8">
    <location>
        <begin position="127"/>
        <end position="403"/>
    </location>
</feature>
<dbReference type="InterPro" id="IPR000719">
    <property type="entry name" value="Prot_kinase_dom"/>
</dbReference>
<feature type="binding site" evidence="5">
    <location>
        <position position="156"/>
    </location>
    <ligand>
        <name>ATP</name>
        <dbReference type="ChEBI" id="CHEBI:30616"/>
    </ligand>
</feature>
<dbReference type="HOGENOM" id="CLU_439267_0_0_7"/>
<dbReference type="Pfam" id="PF00069">
    <property type="entry name" value="Pkinase"/>
    <property type="match status" value="1"/>
</dbReference>
<feature type="region of interest" description="Disordered" evidence="7">
    <location>
        <begin position="515"/>
        <end position="543"/>
    </location>
</feature>
<evidence type="ECO:0000256" key="7">
    <source>
        <dbReference type="SAM" id="MobiDB-lite"/>
    </source>
</evidence>
<dbReference type="EMBL" id="CP001804">
    <property type="protein sequence ID" value="ACY13185.1"/>
    <property type="molecule type" value="Genomic_DNA"/>
</dbReference>
<dbReference type="Pfam" id="PF13490">
    <property type="entry name" value="zf-HC2"/>
    <property type="match status" value="1"/>
</dbReference>
<sequence>MRAALARAQRLTVAELLRVPGTGAVPWVSVRSPARHSISGPDGESVSIALESSDECIGANTAVAFLDGELSLEEADAVEAHAAHCEECRQHLAALSASDSQADLVPTSPLGAEGHLILERGEKVGRFEVLGRLGTGGMGVVWSAYDRRLERKVALKLLRSPKDGGVEAESARLRLLREAQAMARLSHPGVISVYDVGTYKNEVYIAMELVEGDTLTRWLSRYERPWQDILGKFLEAGTVLAEAHVGGLLHRDFKPDNVLVGSDERVRVMDFGLARSLLFDAPLEAGEGASVAQPPSNILGHPLTRTGMLVGTPRYMAPEQFAGRDTDARTDQFSFCVALYEALYRRHPFEGEHAAAVTAETEVPPPPAGNAAPAWLHTALVHGLAHAPGERFPTMQALLRALAPPPPRPSPLRRAWPAGVLLALALAAYAFAAWSTALGDNARLGGEVAAAQGRIIELERDIGEILELVSELEGRAGEREDLIAELEQRLAAAGGELEQARAALSESRAPAAAAQSISSAQPVRAPRSEPPAAISQPPPAPVGLSRGQLMAPLEQVHRDLAVCFREWLERSPDTRLLLGMRVRVEPSGAPALDKVAGLADPVLRACASGNLLRLRFPAAEAVTLADYKFYGSTSGGLFTRVDVVAALPPEPDDTAEFDESPSAIESSAAGAGSRSLAP</sequence>
<dbReference type="Proteomes" id="UP000001880">
    <property type="component" value="Chromosome"/>
</dbReference>
<dbReference type="CDD" id="cd14014">
    <property type="entry name" value="STKc_PknB_like"/>
    <property type="match status" value="1"/>
</dbReference>
<dbReference type="InterPro" id="IPR017441">
    <property type="entry name" value="Protein_kinase_ATP_BS"/>
</dbReference>
<dbReference type="InterPro" id="IPR011009">
    <property type="entry name" value="Kinase-like_dom_sf"/>
</dbReference>
<keyword evidence="10" id="KW-1185">Reference proteome</keyword>
<feature type="compositionally biased region" description="Low complexity" evidence="7">
    <location>
        <begin position="660"/>
        <end position="678"/>
    </location>
</feature>
<proteinExistence type="predicted"/>
<keyword evidence="4 5" id="KW-0067">ATP-binding</keyword>
<keyword evidence="6" id="KW-0175">Coiled coil</keyword>
<organism evidence="9 10">
    <name type="scientific">Haliangium ochraceum (strain DSM 14365 / JCM 11303 / SMP-2)</name>
    <dbReference type="NCBI Taxonomy" id="502025"/>
    <lineage>
        <taxon>Bacteria</taxon>
        <taxon>Pseudomonadati</taxon>
        <taxon>Myxococcota</taxon>
        <taxon>Polyangia</taxon>
        <taxon>Haliangiales</taxon>
        <taxon>Kofleriaceae</taxon>
        <taxon>Haliangium</taxon>
    </lineage>
</organism>
<protein>
    <submittedName>
        <fullName evidence="9">Serine/threonine protein kinase</fullName>
    </submittedName>
</protein>
<dbReference type="Gene3D" id="1.10.10.1320">
    <property type="entry name" value="Anti-sigma factor, zinc-finger domain"/>
    <property type="match status" value="1"/>
</dbReference>
<dbReference type="PROSITE" id="PS50011">
    <property type="entry name" value="PROTEIN_KINASE_DOM"/>
    <property type="match status" value="1"/>
</dbReference>
<dbReference type="STRING" id="502025.Hoch_0547"/>
<name>D0LLG8_HALO1</name>
<evidence type="ECO:0000256" key="6">
    <source>
        <dbReference type="SAM" id="Coils"/>
    </source>
</evidence>
<dbReference type="PANTHER" id="PTHR43289:SF34">
    <property type="entry name" value="SERINE_THREONINE-PROTEIN KINASE YBDM-RELATED"/>
    <property type="match status" value="1"/>
</dbReference>
<evidence type="ECO:0000259" key="8">
    <source>
        <dbReference type="PROSITE" id="PS50011"/>
    </source>
</evidence>
<feature type="region of interest" description="Disordered" evidence="7">
    <location>
        <begin position="649"/>
        <end position="678"/>
    </location>
</feature>